<name>A0A220VH59_9GAMM</name>
<protein>
    <submittedName>
        <fullName evidence="2">Uncharacterized protein</fullName>
    </submittedName>
</protein>
<dbReference type="EMBL" id="CP022356">
    <property type="protein sequence ID" value="ASK79273.1"/>
    <property type="molecule type" value="Genomic_DNA"/>
</dbReference>
<organism evidence="2 3">
    <name type="scientific">Paraphotobacterium marinum</name>
    <dbReference type="NCBI Taxonomy" id="1755811"/>
    <lineage>
        <taxon>Bacteria</taxon>
        <taxon>Pseudomonadati</taxon>
        <taxon>Pseudomonadota</taxon>
        <taxon>Gammaproteobacteria</taxon>
        <taxon>Vibrionales</taxon>
        <taxon>Vibrionaceae</taxon>
        <taxon>Paraphotobacterium</taxon>
    </lineage>
</organism>
<feature type="signal peptide" evidence="1">
    <location>
        <begin position="1"/>
        <end position="24"/>
    </location>
</feature>
<evidence type="ECO:0000313" key="3">
    <source>
        <dbReference type="Proteomes" id="UP000242175"/>
    </source>
</evidence>
<dbReference type="AlphaFoldDB" id="A0A220VH59"/>
<keyword evidence="3" id="KW-1185">Reference proteome</keyword>
<evidence type="ECO:0000313" key="2">
    <source>
        <dbReference type="EMBL" id="ASK79273.1"/>
    </source>
</evidence>
<sequence>MKKYTLTKNLLSVMIFGISINTYANHIDTESNWSKDNEIWIDNSFNIGLDNRTKEHVGNSKNIFKIGFVLDQDVQYFSNFYRASAHQGNNAFDHAKWKDNDYKQTLDGGFTTQELYQFVILSNSDVKLNKLKLYSDTNVYDSPVNHWEGKDYRDTWHNPDDHMKLQPIDHYTYKCMKVFSEGDDSHAGAVLTTPIVQGAIDLSQLPYNTLTNKNRPGHKDKDTLHLTMVPFNDENYDDKCVPSSSDNYDSTDVLSVFVTIKPTNYFDTEDSDDPNTCVIGGNRIRAHTVINGINPDYGDRFTIQTTTTSGKQPVKQDLVDNNYKIKIQNTQGVFSSGCEGVEIPHWETTEGGIRYVGPFTHLLENRGNNFKIRIKANTVIENFPINNGRTKLEFDQRYQTKDDLKDCQTALDQLTHSNQTPISTLFQNSRVKDEGNDKAYHAYNDYFNQVESQCFWKLNWKQINYSTKKNETVYRNQKGTTIEPTSAPITVDGFGVLEGNGPKGSIDSMPRKSNGYVAHDDEKYNRFYLSSGPCNFAQAIRYSDTTGTKTYDDKKWEDMEGDFWNTCDTPWDVAKEAEWKVQAGTLAFATKTTPVTRKYSIDVSGITVSFGDLRKTGNVELNSINSINDTYIPNDWEFVSTQAFNDMSKEINQPVKLYDFKNINFSERADGPAITADHSYAGELYIVAGDDSIKPMANDQIFENSTVLQGNSGSAIMLGQYGNNRGLNHVLVQNIIIPRIEQFQNDEVQNLDPWNRRMSVIGTRWGNDGDQYFSPGPELTKHNEKPYVDSKIINDIHSKWGDYKNHYTDILVKNVTVERLGDDNVPSKNTAYMDYEDLNNIYRFVSLDQEESSMPTTLFEGIKFENVTSNVIPESELRDHHYNFVQDVPPYEIIDQAHDNWLSKWLYIDLTGLKYKVLSTNSSLTYRKVCSGYKNNCPNQFYNLNDGDENGNGKLGENDFNYGVKTQ</sequence>
<reference evidence="2 3" key="1">
    <citation type="journal article" date="2016" name="Int. J. Syst. Evol. Microbiol.">
        <title>Paraphotobacterium marinum gen. nov., sp. nov., a member of the family Vibrionaceae, isolated from surface seawater.</title>
        <authorList>
            <person name="Huang Z."/>
            <person name="Dong C."/>
            <person name="Shao Z."/>
        </authorList>
    </citation>
    <scope>NUCLEOTIDE SEQUENCE [LARGE SCALE GENOMIC DNA]</scope>
    <source>
        <strain evidence="2 3">NSCS20N07D</strain>
    </source>
</reference>
<dbReference type="OrthoDB" id="9772295at2"/>
<accession>A0A220VH59</accession>
<feature type="chain" id="PRO_5011967994" evidence="1">
    <location>
        <begin position="25"/>
        <end position="967"/>
    </location>
</feature>
<dbReference type="Proteomes" id="UP000242175">
    <property type="component" value="Chromosome small"/>
</dbReference>
<keyword evidence="1" id="KW-0732">Signal</keyword>
<dbReference type="Gene3D" id="2.160.20.10">
    <property type="entry name" value="Single-stranded right-handed beta-helix, Pectin lyase-like"/>
    <property type="match status" value="1"/>
</dbReference>
<dbReference type="RefSeq" id="WP_089074181.1">
    <property type="nucleotide sequence ID" value="NZ_CBCSAM010000002.1"/>
</dbReference>
<dbReference type="InterPro" id="IPR018247">
    <property type="entry name" value="EF_Hand_1_Ca_BS"/>
</dbReference>
<gene>
    <name evidence="2" type="ORF">CF386_09385</name>
</gene>
<dbReference type="KEGG" id="pmai:CF386_09385"/>
<dbReference type="InterPro" id="IPR012334">
    <property type="entry name" value="Pectin_lyas_fold"/>
</dbReference>
<evidence type="ECO:0000256" key="1">
    <source>
        <dbReference type="SAM" id="SignalP"/>
    </source>
</evidence>
<dbReference type="PROSITE" id="PS00018">
    <property type="entry name" value="EF_HAND_1"/>
    <property type="match status" value="1"/>
</dbReference>
<proteinExistence type="predicted"/>